<evidence type="ECO:0000313" key="2">
    <source>
        <dbReference type="EMBL" id="KAA8588097.1"/>
    </source>
</evidence>
<keyword evidence="3" id="KW-1185">Reference proteome</keyword>
<organism evidence="2 3">
    <name type="scientific">Etheostoma spectabile</name>
    <name type="common">orangethroat darter</name>
    <dbReference type="NCBI Taxonomy" id="54343"/>
    <lineage>
        <taxon>Eukaryota</taxon>
        <taxon>Metazoa</taxon>
        <taxon>Chordata</taxon>
        <taxon>Craniata</taxon>
        <taxon>Vertebrata</taxon>
        <taxon>Euteleostomi</taxon>
        <taxon>Actinopterygii</taxon>
        <taxon>Neopterygii</taxon>
        <taxon>Teleostei</taxon>
        <taxon>Neoteleostei</taxon>
        <taxon>Acanthomorphata</taxon>
        <taxon>Eupercaria</taxon>
        <taxon>Perciformes</taxon>
        <taxon>Percoidei</taxon>
        <taxon>Percidae</taxon>
        <taxon>Etheostomatinae</taxon>
        <taxon>Etheostoma</taxon>
    </lineage>
</organism>
<dbReference type="EMBL" id="VOFY01000011">
    <property type="protein sequence ID" value="KAA8588097.1"/>
    <property type="molecule type" value="Genomic_DNA"/>
</dbReference>
<sequence>MKTPPRVEPSANTAGPPSASVKMKDRNQILTRKMGSLAAE</sequence>
<feature type="region of interest" description="Disordered" evidence="1">
    <location>
        <begin position="1"/>
        <end position="27"/>
    </location>
</feature>
<comment type="caution">
    <text evidence="2">The sequence shown here is derived from an EMBL/GenBank/DDBJ whole genome shotgun (WGS) entry which is preliminary data.</text>
</comment>
<dbReference type="AlphaFoldDB" id="A0A5J5D268"/>
<protein>
    <submittedName>
        <fullName evidence="2">Uncharacterized protein</fullName>
    </submittedName>
</protein>
<dbReference type="Proteomes" id="UP000327493">
    <property type="component" value="Chromosome 11"/>
</dbReference>
<reference evidence="2 3" key="1">
    <citation type="submission" date="2019-08" db="EMBL/GenBank/DDBJ databases">
        <title>A chromosome-level genome assembly, high-density linkage maps, and genome scans reveal the genomic architecture of hybrid incompatibilities underlying speciation via character displacement in darters (Percidae: Etheostominae).</title>
        <authorList>
            <person name="Moran R.L."/>
            <person name="Catchen J.M."/>
            <person name="Fuller R.C."/>
        </authorList>
    </citation>
    <scope>NUCLEOTIDE SEQUENCE [LARGE SCALE GENOMIC DNA]</scope>
    <source>
        <strain evidence="2">EspeVRDwgs_2016</strain>
        <tissue evidence="2">Muscle</tissue>
    </source>
</reference>
<accession>A0A5J5D268</accession>
<name>A0A5J5D268_9PERO</name>
<evidence type="ECO:0000256" key="1">
    <source>
        <dbReference type="SAM" id="MobiDB-lite"/>
    </source>
</evidence>
<proteinExistence type="predicted"/>
<evidence type="ECO:0000313" key="3">
    <source>
        <dbReference type="Proteomes" id="UP000327493"/>
    </source>
</evidence>
<gene>
    <name evidence="2" type="ORF">FQN60_001291</name>
</gene>